<protein>
    <recommendedName>
        <fullName evidence="2">Inorganic pyrophosphatase Ppa</fullName>
    </recommendedName>
</protein>
<accession>A0A445MZJ4</accession>
<evidence type="ECO:0000313" key="1">
    <source>
        <dbReference type="EMBL" id="SPD74853.1"/>
    </source>
</evidence>
<gene>
    <name evidence="1" type="ORF">PITCH_A350062</name>
</gene>
<evidence type="ECO:0008006" key="2">
    <source>
        <dbReference type="Google" id="ProtNLM"/>
    </source>
</evidence>
<reference evidence="1" key="1">
    <citation type="submission" date="2018-01" db="EMBL/GenBank/DDBJ databases">
        <authorList>
            <person name="Regsiter A."/>
            <person name="William W."/>
        </authorList>
    </citation>
    <scope>NUCLEOTIDE SEQUENCE</scope>
    <source>
        <strain evidence="1">TRIP AH-1</strain>
    </source>
</reference>
<proteinExistence type="predicted"/>
<sequence length="113" mass="13186">MNSFIQKAERLEIEEYKRPKDLKSIKKTHVAFSGSPLKHPYDPKKVILVADPFSTNTFYYEFNKDDIFYVEEQPNIVNIEGETITLARVWVKKMSVAVRCTPFIVEDIRGSEK</sequence>
<organism evidence="1">
    <name type="scientific">uncultured Desulfobacterium sp</name>
    <dbReference type="NCBI Taxonomy" id="201089"/>
    <lineage>
        <taxon>Bacteria</taxon>
        <taxon>Pseudomonadati</taxon>
        <taxon>Thermodesulfobacteriota</taxon>
        <taxon>Desulfobacteria</taxon>
        <taxon>Desulfobacterales</taxon>
        <taxon>Desulfobacteriaceae</taxon>
        <taxon>Desulfobacterium</taxon>
        <taxon>environmental samples</taxon>
    </lineage>
</organism>
<name>A0A445MZJ4_9BACT</name>
<dbReference type="AlphaFoldDB" id="A0A445MZJ4"/>
<dbReference type="EMBL" id="OJIN01000176">
    <property type="protein sequence ID" value="SPD74853.1"/>
    <property type="molecule type" value="Genomic_DNA"/>
</dbReference>